<evidence type="ECO:0000256" key="3">
    <source>
        <dbReference type="ARBA" id="ARBA00022723"/>
    </source>
</evidence>
<proteinExistence type="inferred from homology"/>
<evidence type="ECO:0000256" key="6">
    <source>
        <dbReference type="ARBA" id="ARBA00023049"/>
    </source>
</evidence>
<evidence type="ECO:0000256" key="2">
    <source>
        <dbReference type="ARBA" id="ARBA00022670"/>
    </source>
</evidence>
<dbReference type="GO" id="GO:0051603">
    <property type="term" value="P:proteolysis involved in protein catabolic process"/>
    <property type="evidence" value="ECO:0007669"/>
    <property type="project" value="TreeGrafter"/>
</dbReference>
<dbReference type="Pfam" id="PF00675">
    <property type="entry name" value="Peptidase_M16"/>
    <property type="match status" value="1"/>
</dbReference>
<keyword evidence="12" id="KW-1185">Reference proteome</keyword>
<evidence type="ECO:0000313" key="11">
    <source>
        <dbReference type="EMBL" id="CAI5760693.1"/>
    </source>
</evidence>
<organism evidence="11 12">
    <name type="scientific">Candida verbasci</name>
    <dbReference type="NCBI Taxonomy" id="1227364"/>
    <lineage>
        <taxon>Eukaryota</taxon>
        <taxon>Fungi</taxon>
        <taxon>Dikarya</taxon>
        <taxon>Ascomycota</taxon>
        <taxon>Saccharomycotina</taxon>
        <taxon>Pichiomycetes</taxon>
        <taxon>Debaryomycetaceae</taxon>
        <taxon>Candida/Lodderomyces clade</taxon>
        <taxon>Candida</taxon>
    </lineage>
</organism>
<accession>A0A9W4U1Y4</accession>
<feature type="domain" description="Peptidase M16 C-terminal" evidence="8">
    <location>
        <begin position="200"/>
        <end position="380"/>
    </location>
</feature>
<gene>
    <name evidence="11" type="ORF">CANVERA_P5201</name>
</gene>
<evidence type="ECO:0000259" key="8">
    <source>
        <dbReference type="Pfam" id="PF05193"/>
    </source>
</evidence>
<name>A0A9W4U1Y4_9ASCO</name>
<dbReference type="EMBL" id="CANTUO010000007">
    <property type="protein sequence ID" value="CAI5760693.1"/>
    <property type="molecule type" value="Genomic_DNA"/>
</dbReference>
<keyword evidence="6" id="KW-0482">Metalloprotease</keyword>
<protein>
    <recommendedName>
        <fullName evidence="13">A-factor-processing enzyme</fullName>
    </recommendedName>
</protein>
<evidence type="ECO:0000259" key="9">
    <source>
        <dbReference type="Pfam" id="PF16187"/>
    </source>
</evidence>
<dbReference type="FunFam" id="3.30.830.10:FF:000004">
    <property type="entry name" value="Putative insulin-degrading enzyme"/>
    <property type="match status" value="1"/>
</dbReference>
<feature type="domain" description="Peptidase M16 N-terminal" evidence="7">
    <location>
        <begin position="36"/>
        <end position="169"/>
    </location>
</feature>
<evidence type="ECO:0000256" key="5">
    <source>
        <dbReference type="ARBA" id="ARBA00022833"/>
    </source>
</evidence>
<evidence type="ECO:0008006" key="13">
    <source>
        <dbReference type="Google" id="ProtNLM"/>
    </source>
</evidence>
<dbReference type="GO" id="GO:0005829">
    <property type="term" value="C:cytosol"/>
    <property type="evidence" value="ECO:0007669"/>
    <property type="project" value="TreeGrafter"/>
</dbReference>
<dbReference type="InterPro" id="IPR032632">
    <property type="entry name" value="Peptidase_M16_M"/>
</dbReference>
<dbReference type="Pfam" id="PF22456">
    <property type="entry name" value="PqqF-like_C_4"/>
    <property type="match status" value="1"/>
</dbReference>
<dbReference type="PANTHER" id="PTHR43690">
    <property type="entry name" value="NARDILYSIN"/>
    <property type="match status" value="1"/>
</dbReference>
<feature type="domain" description="Peptidase M16 middle/third" evidence="9">
    <location>
        <begin position="386"/>
        <end position="671"/>
    </location>
</feature>
<keyword evidence="3" id="KW-0479">Metal-binding</keyword>
<dbReference type="PANTHER" id="PTHR43690:SF18">
    <property type="entry name" value="INSULIN-DEGRADING ENZYME-RELATED"/>
    <property type="match status" value="1"/>
</dbReference>
<dbReference type="GO" id="GO:0004222">
    <property type="term" value="F:metalloendopeptidase activity"/>
    <property type="evidence" value="ECO:0007669"/>
    <property type="project" value="TreeGrafter"/>
</dbReference>
<dbReference type="InterPro" id="IPR007863">
    <property type="entry name" value="Peptidase_M16_C"/>
</dbReference>
<dbReference type="Proteomes" id="UP001152885">
    <property type="component" value="Unassembled WGS sequence"/>
</dbReference>
<dbReference type="InterPro" id="IPR050626">
    <property type="entry name" value="Peptidase_M16"/>
</dbReference>
<evidence type="ECO:0000256" key="4">
    <source>
        <dbReference type="ARBA" id="ARBA00022801"/>
    </source>
</evidence>
<keyword evidence="5" id="KW-0862">Zinc</keyword>
<dbReference type="InterPro" id="IPR011249">
    <property type="entry name" value="Metalloenz_LuxS/M16"/>
</dbReference>
<keyword evidence="4" id="KW-0378">Hydrolase</keyword>
<evidence type="ECO:0000313" key="12">
    <source>
        <dbReference type="Proteomes" id="UP001152885"/>
    </source>
</evidence>
<dbReference type="Pfam" id="PF16187">
    <property type="entry name" value="Peptidase_M16_M"/>
    <property type="match status" value="1"/>
</dbReference>
<comment type="caution">
    <text evidence="11">The sequence shown here is derived from an EMBL/GenBank/DDBJ whole genome shotgun (WGS) entry which is preliminary data.</text>
</comment>
<evidence type="ECO:0000259" key="10">
    <source>
        <dbReference type="Pfam" id="PF22456"/>
    </source>
</evidence>
<dbReference type="GO" id="GO:0046872">
    <property type="term" value="F:metal ion binding"/>
    <property type="evidence" value="ECO:0007669"/>
    <property type="project" value="UniProtKB-KW"/>
</dbReference>
<dbReference type="InterPro" id="IPR011765">
    <property type="entry name" value="Pept_M16_N"/>
</dbReference>
<dbReference type="FunFam" id="3.30.830.10:FF:000005">
    <property type="entry name" value="nardilysin isoform X1"/>
    <property type="match status" value="1"/>
</dbReference>
<dbReference type="GO" id="GO:0043171">
    <property type="term" value="P:peptide catabolic process"/>
    <property type="evidence" value="ECO:0007669"/>
    <property type="project" value="TreeGrafter"/>
</dbReference>
<dbReference type="GO" id="GO:0005739">
    <property type="term" value="C:mitochondrion"/>
    <property type="evidence" value="ECO:0007669"/>
    <property type="project" value="TreeGrafter"/>
</dbReference>
<evidence type="ECO:0000259" key="7">
    <source>
        <dbReference type="Pfam" id="PF00675"/>
    </source>
</evidence>
<dbReference type="OrthoDB" id="952271at2759"/>
<dbReference type="Gene3D" id="3.30.830.10">
    <property type="entry name" value="Metalloenzyme, LuxS/M16 peptidase-like"/>
    <property type="match status" value="4"/>
</dbReference>
<comment type="similarity">
    <text evidence="1">Belongs to the peptidase M16 family.</text>
</comment>
<keyword evidence="2" id="KW-0645">Protease</keyword>
<dbReference type="Pfam" id="PF05193">
    <property type="entry name" value="Peptidase_M16_C"/>
    <property type="match status" value="1"/>
</dbReference>
<dbReference type="SUPFAM" id="SSF63411">
    <property type="entry name" value="LuxS/MPP-like metallohydrolase"/>
    <property type="match status" value="4"/>
</dbReference>
<dbReference type="InterPro" id="IPR054734">
    <property type="entry name" value="PqqF-like_C_4"/>
</dbReference>
<dbReference type="AlphaFoldDB" id="A0A9W4U1Y4"/>
<reference evidence="11" key="1">
    <citation type="submission" date="2022-12" db="EMBL/GenBank/DDBJ databases">
        <authorList>
            <person name="Brejova B."/>
        </authorList>
    </citation>
    <scope>NUCLEOTIDE SEQUENCE</scope>
</reference>
<evidence type="ECO:0000256" key="1">
    <source>
        <dbReference type="ARBA" id="ARBA00007261"/>
    </source>
</evidence>
<feature type="domain" description="Coenzyme PQQ synthesis protein F-like C-terminal lobe" evidence="10">
    <location>
        <begin position="783"/>
        <end position="882"/>
    </location>
</feature>
<sequence length="975" mass="113670">MTQDYTVLADNSQIEKPINDDRQYRFIKLNSNDLTVLLINDSTADKSAASLDVNVGSFADKQYGIPGLAHFCEHLLFMGTKKYPSENDYQSYLSKHSGSSNAYTSSEHTNYYFQISSDFLEGALDRFSQFFINPLFSQSCQDREIKAVDSENKKNLQNDDWRFYQLDKSNSNASHPYNGFSTGNYKTLHEEPISHGINVRDMLLRFYKDHYSSNLMSLVILGKEDIDNLTAMAIEKFSAIPNSNFNRPNFNGELIYPEIHLKKLTRAKPVKDSHSMELNFMIPDDLEDKWDTKPQSYFSHLIGHESEGSIVHLLKKKGWVTELSSGMMKVCQGNSLFIIDINLTPEGFNNWENIIEIVFNYLALILNDEPKQWIFDEIQEMSLINFKFKQKTDTSSTVSKFSNILYKFRQFIPGENLLNHTVLRKFNPEVIKKFGSFLNKNNFRIFLVSQSFSDLTKTEKWYGTEYEYENFPDLLNEKLNNISTNTFPELHYPKPNDFIPFNFEISQKKVELPQTYPFLIEHNNKLNVWYKQDDTFEIPKGTIELVFHLPNSNYDVKSSTISLLISELLNDELNEITYYASLVGLHVNINCWRDGFTIRCSGYNHKLPILLEQVIKKFLNFKPDVSRFESNKFKLSREFKNFAFYSPYQQIGTYFLQLINEKVYTFEDKLKILNELTFDEVEKFNSQLFEGGIFSEVLIHGNFDTISANNIKKIIGRSIDHIPAFMAKYEESAFHLQNYILNPNEIIRFEMPVKDSQNLNSCIEYYIQVSTIHNLKLRVLIDLLSTIIREPCFDQLRTKEQLGYVVFSGTKISRTSIGFRILIQSEKSTNYLESRIENFLTTFEKYITTDLSDDDFNKFKNALRAQKLQKLKHLGEETNRIWNSIVDGYYDFEGRTRQVEQLETITKTDFIEFFKRMEGKSKLILNLNSQRVEQTQANTGKLYTSIEDFHDDHELGGVPKPVAPLSKFIYDNSHL</sequence>